<feature type="region of interest" description="Disordered" evidence="1">
    <location>
        <begin position="248"/>
        <end position="335"/>
    </location>
</feature>
<reference evidence="3 4" key="1">
    <citation type="submission" date="2024-02" db="EMBL/GenBank/DDBJ databases">
        <title>Bacteria isolated from the canopy kelp, Nereocystis luetkeana.</title>
        <authorList>
            <person name="Pfister C.A."/>
            <person name="Younker I.T."/>
            <person name="Light S.H."/>
        </authorList>
    </citation>
    <scope>NUCLEOTIDE SEQUENCE [LARGE SCALE GENOMIC DNA]</scope>
    <source>
        <strain evidence="3 4">TI.5.07</strain>
    </source>
</reference>
<dbReference type="EMBL" id="JBAKAP010000022">
    <property type="protein sequence ID" value="MEL0618308.1"/>
    <property type="molecule type" value="Genomic_DNA"/>
</dbReference>
<protein>
    <submittedName>
        <fullName evidence="3">ParA family protein</fullName>
    </submittedName>
</protein>
<sequence>MKIAAVYSIKGGVGKTASAINLAYVAANSGLRVLLWDLDPQAAATFYVRTKPKLKGGVEKLISGKQDLSRVIRATDYRNLDVLPAEFSYRNLDHILEEEKRSRLRKVLKPVRDDYDLVILDCPPSISTLSEQVFAAADTLLVPMIPTVLSLRTLEQLNAYLAEIDLDVPVWPFFTLVDRRKTLHKDVMESLKQDHPLQLSGHIPYSSIVERMGIERKPVPVFSRNSAPAASYRELWKEVGQRLGLLKEPAAGEGKADADASTPETSTTAGTSTANQSAQPSDKPEVSTDSKARTAKSSTAKSSGKPSGKPSDKSSGKPSGKSGAKRSKKGGNLGD</sequence>
<dbReference type="CDD" id="cd02042">
    <property type="entry name" value="ParAB_family"/>
    <property type="match status" value="1"/>
</dbReference>
<dbReference type="InterPro" id="IPR027417">
    <property type="entry name" value="P-loop_NTPase"/>
</dbReference>
<dbReference type="Pfam" id="PF13614">
    <property type="entry name" value="AAA_31"/>
    <property type="match status" value="1"/>
</dbReference>
<keyword evidence="4" id="KW-1185">Reference proteome</keyword>
<dbReference type="PANTHER" id="PTHR13696:SF96">
    <property type="entry name" value="COBQ_COBB_MIND_PARA NUCLEOTIDE BINDING DOMAIN-CONTAINING PROTEIN"/>
    <property type="match status" value="1"/>
</dbReference>
<evidence type="ECO:0000313" key="4">
    <source>
        <dbReference type="Proteomes" id="UP001378242"/>
    </source>
</evidence>
<dbReference type="InterPro" id="IPR025669">
    <property type="entry name" value="AAA_dom"/>
</dbReference>
<evidence type="ECO:0000259" key="2">
    <source>
        <dbReference type="Pfam" id="PF13614"/>
    </source>
</evidence>
<proteinExistence type="predicted"/>
<organism evidence="3 4">
    <name type="scientific">Cobetia marina</name>
    <name type="common">Deleya marina</name>
    <dbReference type="NCBI Taxonomy" id="28258"/>
    <lineage>
        <taxon>Bacteria</taxon>
        <taxon>Pseudomonadati</taxon>
        <taxon>Pseudomonadota</taxon>
        <taxon>Gammaproteobacteria</taxon>
        <taxon>Oceanospirillales</taxon>
        <taxon>Halomonadaceae</taxon>
        <taxon>Cobetia</taxon>
    </lineage>
</organism>
<dbReference type="PANTHER" id="PTHR13696">
    <property type="entry name" value="P-LOOP CONTAINING NUCLEOSIDE TRIPHOSPHATE HYDROLASE"/>
    <property type="match status" value="1"/>
</dbReference>
<dbReference type="RefSeq" id="WP_341542809.1">
    <property type="nucleotide sequence ID" value="NZ_JBAKAP010000022.1"/>
</dbReference>
<dbReference type="InterPro" id="IPR050678">
    <property type="entry name" value="DNA_Partitioning_ATPase"/>
</dbReference>
<evidence type="ECO:0000313" key="3">
    <source>
        <dbReference type="EMBL" id="MEL0618308.1"/>
    </source>
</evidence>
<feature type="domain" description="AAA" evidence="2">
    <location>
        <begin position="1"/>
        <end position="164"/>
    </location>
</feature>
<feature type="compositionally biased region" description="Low complexity" evidence="1">
    <location>
        <begin position="295"/>
        <end position="309"/>
    </location>
</feature>
<evidence type="ECO:0000256" key="1">
    <source>
        <dbReference type="SAM" id="MobiDB-lite"/>
    </source>
</evidence>
<feature type="compositionally biased region" description="Low complexity" evidence="1">
    <location>
        <begin position="260"/>
        <end position="278"/>
    </location>
</feature>
<dbReference type="SUPFAM" id="SSF52540">
    <property type="entry name" value="P-loop containing nucleoside triphosphate hydrolases"/>
    <property type="match status" value="1"/>
</dbReference>
<dbReference type="Gene3D" id="3.40.50.300">
    <property type="entry name" value="P-loop containing nucleotide triphosphate hydrolases"/>
    <property type="match status" value="1"/>
</dbReference>
<accession>A0ABU9GJM5</accession>
<comment type="caution">
    <text evidence="3">The sequence shown here is derived from an EMBL/GenBank/DDBJ whole genome shotgun (WGS) entry which is preliminary data.</text>
</comment>
<dbReference type="Proteomes" id="UP001378242">
    <property type="component" value="Unassembled WGS sequence"/>
</dbReference>
<name>A0ABU9GJM5_COBMA</name>
<feature type="compositionally biased region" description="Basic and acidic residues" evidence="1">
    <location>
        <begin position="282"/>
        <end position="292"/>
    </location>
</feature>
<gene>
    <name evidence="3" type="ORF">V6243_15890</name>
</gene>